<sequence length="479" mass="49696">MPTAVIAGGSVAGLASALALSGAGYRIVVLEREAPPPAGPVTEAAGPWRRSLVPQSSHSHTLTSLGVRLLRAHAPEVLRAALAAGAPLLDLTVARPPGAPGGAREADDLVALGCRRTTLELLLYRAVCAVPDVTVRHGQAVGGLELSPAGDRVRAAVTGAGERVPADVVVDASGRVALSRGWLRAAGVPVADDRISPSGLTGFTRFYRLLDDRWPGPLGRGNAAGDIWGHYAGVLHPGDDGTFSIALGVLPGDRAMAELRSEDGFTAVARATPGLGHWLDPEVSVPLSPVHAITSPPNALRGTAMPHQRPVAGLFPVGDAACVTNPLFGRGMSLALAHAFRLAALLTAHEDVDIAQRRAFARMTRELFLPWYEQSAAADLARIARWRAAIDGTAPPRSPGPPGAGPPTSEEIGAAARHDGLVWDALTRMLMTLATPAEMLRTEGFTARVRAAAVPLDRSGEPARADLLRLLAGARGASV</sequence>
<evidence type="ECO:0008006" key="4">
    <source>
        <dbReference type="Google" id="ProtNLM"/>
    </source>
</evidence>
<keyword evidence="3" id="KW-1185">Reference proteome</keyword>
<evidence type="ECO:0000313" key="3">
    <source>
        <dbReference type="Proteomes" id="UP001501371"/>
    </source>
</evidence>
<accession>A0ABP4FLP4</accession>
<gene>
    <name evidence="2" type="ORF">GCM10009654_49450</name>
</gene>
<dbReference type="SUPFAM" id="SSF51905">
    <property type="entry name" value="FAD/NAD(P)-binding domain"/>
    <property type="match status" value="1"/>
</dbReference>
<dbReference type="Proteomes" id="UP001501371">
    <property type="component" value="Unassembled WGS sequence"/>
</dbReference>
<feature type="compositionally biased region" description="Pro residues" evidence="1">
    <location>
        <begin position="396"/>
        <end position="405"/>
    </location>
</feature>
<dbReference type="Gene3D" id="3.50.50.60">
    <property type="entry name" value="FAD/NAD(P)-binding domain"/>
    <property type="match status" value="1"/>
</dbReference>
<comment type="caution">
    <text evidence="2">The sequence shown here is derived from an EMBL/GenBank/DDBJ whole genome shotgun (WGS) entry which is preliminary data.</text>
</comment>
<dbReference type="PANTHER" id="PTHR43422:SF3">
    <property type="entry name" value="THIAMINE THIAZOLE SYNTHASE"/>
    <property type="match status" value="1"/>
</dbReference>
<protein>
    <recommendedName>
        <fullName evidence="4">FAD-dependent oxidoreductase</fullName>
    </recommendedName>
</protein>
<evidence type="ECO:0000313" key="2">
    <source>
        <dbReference type="EMBL" id="GAA1185988.1"/>
    </source>
</evidence>
<dbReference type="EMBL" id="BAAAKV010000050">
    <property type="protein sequence ID" value="GAA1185988.1"/>
    <property type="molecule type" value="Genomic_DNA"/>
</dbReference>
<evidence type="ECO:0000256" key="1">
    <source>
        <dbReference type="SAM" id="MobiDB-lite"/>
    </source>
</evidence>
<dbReference type="InterPro" id="IPR036188">
    <property type="entry name" value="FAD/NAD-bd_sf"/>
</dbReference>
<name>A0ABP4FLP4_9ACTN</name>
<organism evidence="2 3">
    <name type="scientific">Streptomyces hebeiensis</name>
    <dbReference type="NCBI Taxonomy" id="229486"/>
    <lineage>
        <taxon>Bacteria</taxon>
        <taxon>Bacillati</taxon>
        <taxon>Actinomycetota</taxon>
        <taxon>Actinomycetes</taxon>
        <taxon>Kitasatosporales</taxon>
        <taxon>Streptomycetaceae</taxon>
        <taxon>Streptomyces</taxon>
    </lineage>
</organism>
<dbReference type="PRINTS" id="PR00420">
    <property type="entry name" value="RNGMNOXGNASE"/>
</dbReference>
<feature type="region of interest" description="Disordered" evidence="1">
    <location>
        <begin position="391"/>
        <end position="411"/>
    </location>
</feature>
<reference evidence="3" key="1">
    <citation type="journal article" date="2019" name="Int. J. Syst. Evol. Microbiol.">
        <title>The Global Catalogue of Microorganisms (GCM) 10K type strain sequencing project: providing services to taxonomists for standard genome sequencing and annotation.</title>
        <authorList>
            <consortium name="The Broad Institute Genomics Platform"/>
            <consortium name="The Broad Institute Genome Sequencing Center for Infectious Disease"/>
            <person name="Wu L."/>
            <person name="Ma J."/>
        </authorList>
    </citation>
    <scope>NUCLEOTIDE SEQUENCE [LARGE SCALE GENOMIC DNA]</scope>
    <source>
        <strain evidence="3">JCM 12696</strain>
    </source>
</reference>
<dbReference type="RefSeq" id="WP_344280794.1">
    <property type="nucleotide sequence ID" value="NZ_BAAAKV010000050.1"/>
</dbReference>
<proteinExistence type="predicted"/>
<dbReference type="PANTHER" id="PTHR43422">
    <property type="entry name" value="THIAMINE THIAZOLE SYNTHASE"/>
    <property type="match status" value="1"/>
</dbReference>